<evidence type="ECO:0000256" key="1">
    <source>
        <dbReference type="ARBA" id="ARBA00022490"/>
    </source>
</evidence>
<keyword evidence="4" id="KW-0677">Repeat</keyword>
<feature type="non-terminal residue" evidence="9">
    <location>
        <position position="1"/>
    </location>
</feature>
<accession>A0A433D8L6</accession>
<comment type="caution">
    <text evidence="9">The sequence shown here is derived from an EMBL/GenBank/DDBJ whole genome shotgun (WGS) entry which is preliminary data.</text>
</comment>
<evidence type="ECO:0000256" key="2">
    <source>
        <dbReference type="ARBA" id="ARBA00022540"/>
    </source>
</evidence>
<comment type="similarity">
    <text evidence="6">Belongs to the WD repeat STRAP family.</text>
</comment>
<dbReference type="Proteomes" id="UP000268093">
    <property type="component" value="Unassembled WGS sequence"/>
</dbReference>
<dbReference type="Pfam" id="PF24805">
    <property type="entry name" value="EIF3I"/>
    <property type="match status" value="1"/>
</dbReference>
<evidence type="ECO:0000256" key="8">
    <source>
        <dbReference type="PROSITE-ProRule" id="PRU00221"/>
    </source>
</evidence>
<evidence type="ECO:0000256" key="6">
    <source>
        <dbReference type="ARBA" id="ARBA00038394"/>
    </source>
</evidence>
<keyword evidence="3 8" id="KW-0853">WD repeat</keyword>
<dbReference type="Gene3D" id="2.130.10.10">
    <property type="entry name" value="YVTN repeat-like/Quinoprotein amine dehydrogenase"/>
    <property type="match status" value="1"/>
</dbReference>
<evidence type="ECO:0000256" key="5">
    <source>
        <dbReference type="ARBA" id="ARBA00022917"/>
    </source>
</evidence>
<dbReference type="GO" id="GO:0002183">
    <property type="term" value="P:cytoplasmic translational initiation"/>
    <property type="evidence" value="ECO:0007669"/>
    <property type="project" value="TreeGrafter"/>
</dbReference>
<feature type="repeat" description="WD" evidence="8">
    <location>
        <begin position="69"/>
        <end position="110"/>
    </location>
</feature>
<name>A0A433D8L6_9FUNG</name>
<dbReference type="PANTHER" id="PTHR19877:SF1">
    <property type="entry name" value="EUKARYOTIC TRANSLATION INITIATION FACTOR 3 SUBUNIT I"/>
    <property type="match status" value="1"/>
</dbReference>
<dbReference type="GO" id="GO:0003743">
    <property type="term" value="F:translation initiation factor activity"/>
    <property type="evidence" value="ECO:0007669"/>
    <property type="project" value="UniProtKB-KW"/>
</dbReference>
<dbReference type="GO" id="GO:0003723">
    <property type="term" value="F:RNA binding"/>
    <property type="evidence" value="ECO:0007669"/>
    <property type="project" value="TreeGrafter"/>
</dbReference>
<evidence type="ECO:0000256" key="4">
    <source>
        <dbReference type="ARBA" id="ARBA00022737"/>
    </source>
</evidence>
<evidence type="ECO:0000313" key="10">
    <source>
        <dbReference type="Proteomes" id="UP000268093"/>
    </source>
</evidence>
<reference evidence="9 10" key="1">
    <citation type="journal article" date="2018" name="New Phytol.">
        <title>Phylogenomics of Endogonaceae and evolution of mycorrhizas within Mucoromycota.</title>
        <authorList>
            <person name="Chang Y."/>
            <person name="Desiro A."/>
            <person name="Na H."/>
            <person name="Sandor L."/>
            <person name="Lipzen A."/>
            <person name="Clum A."/>
            <person name="Barry K."/>
            <person name="Grigoriev I.V."/>
            <person name="Martin F.M."/>
            <person name="Stajich J.E."/>
            <person name="Smith M.E."/>
            <person name="Bonito G."/>
            <person name="Spatafora J.W."/>
        </authorList>
    </citation>
    <scope>NUCLEOTIDE SEQUENCE [LARGE SCALE GENOMIC DNA]</scope>
    <source>
        <strain evidence="9 10">GMNB39</strain>
    </source>
</reference>
<protein>
    <recommendedName>
        <fullName evidence="7">Serine-threonine kinase receptor-associated protein</fullName>
    </recommendedName>
</protein>
<evidence type="ECO:0000256" key="3">
    <source>
        <dbReference type="ARBA" id="ARBA00022574"/>
    </source>
</evidence>
<dbReference type="OrthoDB" id="24966at2759"/>
<gene>
    <name evidence="9" type="ORF">BC936DRAFT_146333</name>
</gene>
<dbReference type="PROSITE" id="PS50082">
    <property type="entry name" value="WD_REPEATS_2"/>
    <property type="match status" value="1"/>
</dbReference>
<dbReference type="EMBL" id="RBNI01005183">
    <property type="protein sequence ID" value="RUP46951.1"/>
    <property type="molecule type" value="Genomic_DNA"/>
</dbReference>
<keyword evidence="10" id="KW-1185">Reference proteome</keyword>
<keyword evidence="2 9" id="KW-0396">Initiation factor</keyword>
<evidence type="ECO:0000256" key="7">
    <source>
        <dbReference type="ARBA" id="ARBA00040390"/>
    </source>
</evidence>
<organism evidence="9 10">
    <name type="scientific">Jimgerdemannia flammicorona</name>
    <dbReference type="NCBI Taxonomy" id="994334"/>
    <lineage>
        <taxon>Eukaryota</taxon>
        <taxon>Fungi</taxon>
        <taxon>Fungi incertae sedis</taxon>
        <taxon>Mucoromycota</taxon>
        <taxon>Mucoromycotina</taxon>
        <taxon>Endogonomycetes</taxon>
        <taxon>Endogonales</taxon>
        <taxon>Endogonaceae</taxon>
        <taxon>Jimgerdemannia</taxon>
    </lineage>
</organism>
<dbReference type="InterPro" id="IPR001680">
    <property type="entry name" value="WD40_rpt"/>
</dbReference>
<dbReference type="InterPro" id="IPR027525">
    <property type="entry name" value="eIF3i"/>
</dbReference>
<evidence type="ECO:0000313" key="9">
    <source>
        <dbReference type="EMBL" id="RUP46951.1"/>
    </source>
</evidence>
<dbReference type="PANTHER" id="PTHR19877">
    <property type="entry name" value="EUKARYOTIC TRANSLATION INITIATION FACTOR 3 SUBUNIT I"/>
    <property type="match status" value="1"/>
</dbReference>
<sequence>CRPDSRIFHPANPSLSLPESDEPFVVIYPEGSKATVAGWSYLNKYIIMGHEDGSISQWDWKSQERLKFHQPHVDVITDIQFSEDRSYFVTASKDKTAQVFEASTLDPLKKFSTDTPLNSASFTPRYQEFVVVGGGQEAMNVTTTGARAGKFECRFWHKILEEELGRVKGHFGPINTIAVHPDGRRTVLTMVIIWGRSFSSGGEDGYVRVHTFDDDYYKFKIDA</sequence>
<proteinExistence type="inferred from homology"/>
<dbReference type="InterPro" id="IPR015943">
    <property type="entry name" value="WD40/YVTN_repeat-like_dom_sf"/>
</dbReference>
<dbReference type="GO" id="GO:0071541">
    <property type="term" value="C:eukaryotic translation initiation factor 3 complex, eIF3m"/>
    <property type="evidence" value="ECO:0007669"/>
    <property type="project" value="TreeGrafter"/>
</dbReference>
<dbReference type="InterPro" id="IPR036322">
    <property type="entry name" value="WD40_repeat_dom_sf"/>
</dbReference>
<keyword evidence="5" id="KW-0648">Protein biosynthesis</keyword>
<dbReference type="SMART" id="SM00320">
    <property type="entry name" value="WD40"/>
    <property type="match status" value="3"/>
</dbReference>
<dbReference type="SUPFAM" id="SSF50978">
    <property type="entry name" value="WD40 repeat-like"/>
    <property type="match status" value="1"/>
</dbReference>
<keyword evidence="1" id="KW-0963">Cytoplasm</keyword>
<dbReference type="AlphaFoldDB" id="A0A433D8L6"/>